<feature type="region of interest" description="Disordered" evidence="1">
    <location>
        <begin position="1"/>
        <end position="21"/>
    </location>
</feature>
<name>A0ABV8AXP3_9BACI</name>
<organism evidence="2 3">
    <name type="scientific">Bacillus songklensis</name>
    <dbReference type="NCBI Taxonomy" id="1069116"/>
    <lineage>
        <taxon>Bacteria</taxon>
        <taxon>Bacillati</taxon>
        <taxon>Bacillota</taxon>
        <taxon>Bacilli</taxon>
        <taxon>Bacillales</taxon>
        <taxon>Bacillaceae</taxon>
        <taxon>Bacillus</taxon>
    </lineage>
</organism>
<dbReference type="RefSeq" id="WP_377911755.1">
    <property type="nucleotide sequence ID" value="NZ_JBHRZT010000008.1"/>
</dbReference>
<feature type="compositionally biased region" description="Pro residues" evidence="1">
    <location>
        <begin position="1"/>
        <end position="20"/>
    </location>
</feature>
<accession>A0ABV8AXP3</accession>
<protein>
    <submittedName>
        <fullName evidence="2">YppG family protein</fullName>
    </submittedName>
</protein>
<comment type="caution">
    <text evidence="2">The sequence shown here is derived from an EMBL/GenBank/DDBJ whole genome shotgun (WGS) entry which is preliminary data.</text>
</comment>
<sequence length="74" mass="8513">MPRSPQRPMPPFFSPGPFRRPPIKQNKQDFMSYFRTSEGNLDFTKIAGTAQQAKQIFDQVSPLVSPLITKFLKK</sequence>
<evidence type="ECO:0000313" key="2">
    <source>
        <dbReference type="EMBL" id="MFC3882350.1"/>
    </source>
</evidence>
<dbReference type="Pfam" id="PF14179">
    <property type="entry name" value="YppG"/>
    <property type="match status" value="1"/>
</dbReference>
<dbReference type="Proteomes" id="UP001595752">
    <property type="component" value="Unassembled WGS sequence"/>
</dbReference>
<proteinExistence type="predicted"/>
<reference evidence="3" key="1">
    <citation type="journal article" date="2019" name="Int. J. Syst. Evol. Microbiol.">
        <title>The Global Catalogue of Microorganisms (GCM) 10K type strain sequencing project: providing services to taxonomists for standard genome sequencing and annotation.</title>
        <authorList>
            <consortium name="The Broad Institute Genomics Platform"/>
            <consortium name="The Broad Institute Genome Sequencing Center for Infectious Disease"/>
            <person name="Wu L."/>
            <person name="Ma J."/>
        </authorList>
    </citation>
    <scope>NUCLEOTIDE SEQUENCE [LARGE SCALE GENOMIC DNA]</scope>
    <source>
        <strain evidence="3">CCUG 61889</strain>
    </source>
</reference>
<evidence type="ECO:0000313" key="3">
    <source>
        <dbReference type="Proteomes" id="UP001595752"/>
    </source>
</evidence>
<dbReference type="EMBL" id="JBHRZT010000008">
    <property type="protein sequence ID" value="MFC3882350.1"/>
    <property type="molecule type" value="Genomic_DNA"/>
</dbReference>
<gene>
    <name evidence="2" type="ORF">ACFOU2_01925</name>
</gene>
<keyword evidence="3" id="KW-1185">Reference proteome</keyword>
<dbReference type="InterPro" id="IPR025555">
    <property type="entry name" value="YppG"/>
</dbReference>
<evidence type="ECO:0000256" key="1">
    <source>
        <dbReference type="SAM" id="MobiDB-lite"/>
    </source>
</evidence>